<dbReference type="AlphaFoldDB" id="A0A3G2L591"/>
<keyword evidence="2" id="KW-1185">Reference proteome</keyword>
<dbReference type="Proteomes" id="UP000276309">
    <property type="component" value="Chromosome"/>
</dbReference>
<organism evidence="1 2">
    <name type="scientific">Euzebyella marina</name>
    <dbReference type="NCBI Taxonomy" id="1761453"/>
    <lineage>
        <taxon>Bacteria</taxon>
        <taxon>Pseudomonadati</taxon>
        <taxon>Bacteroidota</taxon>
        <taxon>Flavobacteriia</taxon>
        <taxon>Flavobacteriales</taxon>
        <taxon>Flavobacteriaceae</taxon>
        <taxon>Euzebyella</taxon>
    </lineage>
</organism>
<name>A0A3G2L591_9FLAO</name>
<gene>
    <name evidence="1" type="ORF">D1013_08275</name>
</gene>
<sequence>MYMQTRQSLLIVVALFIGIIAVGQSKIDRIKAIPPEEMAQKITALQKDKLDLNETQEAEIMAINLKAAQDRRSILENSSLIKMRKEMKVVQEYTDNKITSVLNPNQIELYATNKENIRQEVREYFEIQ</sequence>
<reference evidence="1 2" key="1">
    <citation type="submission" date="2018-08" db="EMBL/GenBank/DDBJ databases">
        <title>The reduced genetic potential of extracellular carbohydrate catabolism in Euzebyella marina RN62, a Flavobacteriia bacterium isolated from the hadal water.</title>
        <authorList>
            <person name="Xue C."/>
        </authorList>
    </citation>
    <scope>NUCLEOTIDE SEQUENCE [LARGE SCALE GENOMIC DNA]</scope>
    <source>
        <strain evidence="1 2">RN62</strain>
    </source>
</reference>
<evidence type="ECO:0000313" key="2">
    <source>
        <dbReference type="Proteomes" id="UP000276309"/>
    </source>
</evidence>
<accession>A0A3G2L591</accession>
<proteinExistence type="predicted"/>
<protein>
    <submittedName>
        <fullName evidence="1">Uncharacterized protein</fullName>
    </submittedName>
</protein>
<dbReference type="EMBL" id="CP032050">
    <property type="protein sequence ID" value="AYN67361.1"/>
    <property type="molecule type" value="Genomic_DNA"/>
</dbReference>
<evidence type="ECO:0000313" key="1">
    <source>
        <dbReference type="EMBL" id="AYN67361.1"/>
    </source>
</evidence>
<dbReference type="OrthoDB" id="1360972at2"/>
<dbReference type="KEGG" id="emar:D1013_08275"/>